<dbReference type="PANTHER" id="PTHR43174:SF2">
    <property type="entry name" value="UDP-N-ACETYLGLUCOSAMINE 2-EPIMERASE"/>
    <property type="match status" value="1"/>
</dbReference>
<proteinExistence type="inferred from homology"/>
<organism evidence="7 8">
    <name type="scientific">Pseudoxanthomonas daejeonensis</name>
    <dbReference type="NCBI Taxonomy" id="266062"/>
    <lineage>
        <taxon>Bacteria</taxon>
        <taxon>Pseudomonadati</taxon>
        <taxon>Pseudomonadota</taxon>
        <taxon>Gammaproteobacteria</taxon>
        <taxon>Lysobacterales</taxon>
        <taxon>Lysobacteraceae</taxon>
        <taxon>Pseudoxanthomonas</taxon>
    </lineage>
</organism>
<comment type="similarity">
    <text evidence="3 5">Belongs to the UDP-N-acetylglucosamine 2-epimerase family.</text>
</comment>
<evidence type="ECO:0000313" key="8">
    <source>
        <dbReference type="Proteomes" id="UP000788419"/>
    </source>
</evidence>
<accession>A0ABQ6ZBM5</accession>
<evidence type="ECO:0000256" key="4">
    <source>
        <dbReference type="ARBA" id="ARBA00038858"/>
    </source>
</evidence>
<dbReference type="PANTHER" id="PTHR43174">
    <property type="entry name" value="UDP-N-ACETYLGLUCOSAMINE 2-EPIMERASE"/>
    <property type="match status" value="1"/>
</dbReference>
<evidence type="ECO:0000313" key="7">
    <source>
        <dbReference type="EMBL" id="KAF1697066.1"/>
    </source>
</evidence>
<dbReference type="InterPro" id="IPR003331">
    <property type="entry name" value="UDP_GlcNAc_Epimerase_2_dom"/>
</dbReference>
<dbReference type="CDD" id="cd03786">
    <property type="entry name" value="GTB_UDP-GlcNAc_2-Epimerase"/>
    <property type="match status" value="1"/>
</dbReference>
<gene>
    <name evidence="7" type="ORF">CSC65_02620</name>
</gene>
<dbReference type="NCBIfam" id="TIGR00236">
    <property type="entry name" value="wecB"/>
    <property type="match status" value="1"/>
</dbReference>
<keyword evidence="1 5" id="KW-0413">Isomerase</keyword>
<evidence type="ECO:0000259" key="6">
    <source>
        <dbReference type="Pfam" id="PF02350"/>
    </source>
</evidence>
<dbReference type="Gene3D" id="3.40.50.2000">
    <property type="entry name" value="Glycogen Phosphorylase B"/>
    <property type="match status" value="2"/>
</dbReference>
<dbReference type="EMBL" id="PDWN01000002">
    <property type="protein sequence ID" value="KAF1697066.1"/>
    <property type="molecule type" value="Genomic_DNA"/>
</dbReference>
<dbReference type="SUPFAM" id="SSF53756">
    <property type="entry name" value="UDP-Glycosyltransferase/glycogen phosphorylase"/>
    <property type="match status" value="1"/>
</dbReference>
<evidence type="ECO:0000256" key="1">
    <source>
        <dbReference type="ARBA" id="ARBA00023235"/>
    </source>
</evidence>
<keyword evidence="8" id="KW-1185">Reference proteome</keyword>
<dbReference type="InterPro" id="IPR029767">
    <property type="entry name" value="WecB-like"/>
</dbReference>
<evidence type="ECO:0000256" key="5">
    <source>
        <dbReference type="RuleBase" id="RU003513"/>
    </source>
</evidence>
<evidence type="ECO:0000256" key="3">
    <source>
        <dbReference type="ARBA" id="ARBA00038209"/>
    </source>
</evidence>
<protein>
    <recommendedName>
        <fullName evidence="4">UDP-N-acetylglucosamine 2-epimerase (non-hydrolyzing)</fullName>
        <ecNumber evidence="4">5.1.3.14</ecNumber>
    </recommendedName>
</protein>
<comment type="catalytic activity">
    <reaction evidence="2">
        <text>UDP-N-acetyl-alpha-D-glucosamine = UDP-N-acetyl-alpha-D-mannosamine</text>
        <dbReference type="Rhea" id="RHEA:17213"/>
        <dbReference type="ChEBI" id="CHEBI:57705"/>
        <dbReference type="ChEBI" id="CHEBI:68623"/>
        <dbReference type="EC" id="5.1.3.14"/>
    </reaction>
</comment>
<name>A0ABQ6ZBM5_9GAMM</name>
<sequence>MVAFGTRPEAIKMAPVVRALQATPGIETIVAVTAQHRQMLDQVLELFRIVPDVDLDLMQQGQSLPALFGRILDGMTSALAQHRPDLVLVHGDTSTTLATALAAFYAKVPIGHVEAGLRTGNMSAPWPEEANRRLTAPLAAIHFAPTDGAAGNLRAENIPADHVHVTGNTVIDALLSVAREIKESPRLEQELYARFPFLAPDLRMVLVTGHRRENFGHGFEQICQALADIAARGDTQIVYPVHLNPNVQEPVKRILGGVRNVILIEPQDYLPFVHLMMRADLILTDSGGIQEEAPSLGKPVLVMRETTERPEAIEAGTVRLVGTDRARIAAEVNKLLEDVEAYRAMSLAHNPYGDGDSSARIASLAAEFLSAS</sequence>
<evidence type="ECO:0000256" key="2">
    <source>
        <dbReference type="ARBA" id="ARBA00036080"/>
    </source>
</evidence>
<comment type="caution">
    <text evidence="7">The sequence shown here is derived from an EMBL/GenBank/DDBJ whole genome shotgun (WGS) entry which is preliminary data.</text>
</comment>
<dbReference type="Pfam" id="PF02350">
    <property type="entry name" value="Epimerase_2"/>
    <property type="match status" value="1"/>
</dbReference>
<reference evidence="7 8" key="1">
    <citation type="submission" date="2017-10" db="EMBL/GenBank/DDBJ databases">
        <title>Whole genome sequencing of members of genus Pseudoxanthomonas.</title>
        <authorList>
            <person name="Kumar S."/>
            <person name="Bansal K."/>
            <person name="Kaur A."/>
            <person name="Patil P."/>
            <person name="Sharma S."/>
            <person name="Patil P.B."/>
        </authorList>
    </citation>
    <scope>NUCLEOTIDE SEQUENCE [LARGE SCALE GENOMIC DNA]</scope>
    <source>
        <strain evidence="7 8">DSM 17801</strain>
    </source>
</reference>
<dbReference type="Proteomes" id="UP000788419">
    <property type="component" value="Unassembled WGS sequence"/>
</dbReference>
<feature type="domain" description="UDP-N-acetylglucosamine 2-epimerase" evidence="6">
    <location>
        <begin position="18"/>
        <end position="363"/>
    </location>
</feature>
<dbReference type="EC" id="5.1.3.14" evidence="4"/>